<dbReference type="PANTHER" id="PTHR47668">
    <property type="entry name" value="DIENELACTONE HYDROLASE FAMILY PROTEIN (AFU_ORTHOLOGUE AFUA_6G01940)"/>
    <property type="match status" value="1"/>
</dbReference>
<dbReference type="Proteomes" id="UP000566819">
    <property type="component" value="Unassembled WGS sequence"/>
</dbReference>
<organism evidence="2 3">
    <name type="scientific">Cudoniella acicularis</name>
    <dbReference type="NCBI Taxonomy" id="354080"/>
    <lineage>
        <taxon>Eukaryota</taxon>
        <taxon>Fungi</taxon>
        <taxon>Dikarya</taxon>
        <taxon>Ascomycota</taxon>
        <taxon>Pezizomycotina</taxon>
        <taxon>Leotiomycetes</taxon>
        <taxon>Helotiales</taxon>
        <taxon>Tricladiaceae</taxon>
        <taxon>Cudoniella</taxon>
    </lineage>
</organism>
<dbReference type="InterPro" id="IPR029058">
    <property type="entry name" value="AB_hydrolase_fold"/>
</dbReference>
<proteinExistence type="predicted"/>
<dbReference type="GO" id="GO:0016787">
    <property type="term" value="F:hydrolase activity"/>
    <property type="evidence" value="ECO:0007669"/>
    <property type="project" value="InterPro"/>
</dbReference>
<name>A0A8H4RMF3_9HELO</name>
<dbReference type="EMBL" id="JAAMPI010000435">
    <property type="protein sequence ID" value="KAF4631521.1"/>
    <property type="molecule type" value="Genomic_DNA"/>
</dbReference>
<dbReference type="PANTHER" id="PTHR47668:SF1">
    <property type="entry name" value="DIENELACTONE HYDROLASE DOMAIN-CONTAINING PROTEIN-RELATED"/>
    <property type="match status" value="1"/>
</dbReference>
<feature type="domain" description="Dienelactone hydrolase" evidence="1">
    <location>
        <begin position="30"/>
        <end position="244"/>
    </location>
</feature>
<sequence>MACEACNTIPPVTVENYAPKGSWITLAGLKTYATGPEDAKHALIAIYDIFGNAPQTIQGADLLSKALNALVIVPDFLNGRYAQAEWYAGKGDEKEKAEFMAYAFDFKNWTGVTEEVVKAGKSKWVGVMNWGAYGLCWGGKVVALASAAGTPFTASGQVHPGRLATEDAKAITIPHIVLASKGEDAVIVKEYADVLVGEGKPNVVETYPTMPHGWLGARAALGEAEGLKEYERGYNQLASFFSKYL</sequence>
<keyword evidence="3" id="KW-1185">Reference proteome</keyword>
<dbReference type="AlphaFoldDB" id="A0A8H4RMF3"/>
<accession>A0A8H4RMF3</accession>
<dbReference type="InterPro" id="IPR002925">
    <property type="entry name" value="Dienelactn_hydro"/>
</dbReference>
<dbReference type="Gene3D" id="3.40.50.1820">
    <property type="entry name" value="alpha/beta hydrolase"/>
    <property type="match status" value="1"/>
</dbReference>
<evidence type="ECO:0000259" key="1">
    <source>
        <dbReference type="Pfam" id="PF01738"/>
    </source>
</evidence>
<comment type="caution">
    <text evidence="2">The sequence shown here is derived from an EMBL/GenBank/DDBJ whole genome shotgun (WGS) entry which is preliminary data.</text>
</comment>
<dbReference type="OrthoDB" id="2147163at2759"/>
<dbReference type="SUPFAM" id="SSF53474">
    <property type="entry name" value="alpha/beta-Hydrolases"/>
    <property type="match status" value="1"/>
</dbReference>
<gene>
    <name evidence="2" type="ORF">G7Y89_g6606</name>
</gene>
<evidence type="ECO:0000313" key="3">
    <source>
        <dbReference type="Proteomes" id="UP000566819"/>
    </source>
</evidence>
<evidence type="ECO:0000313" key="2">
    <source>
        <dbReference type="EMBL" id="KAF4631521.1"/>
    </source>
</evidence>
<reference evidence="2 3" key="1">
    <citation type="submission" date="2020-03" db="EMBL/GenBank/DDBJ databases">
        <title>Draft Genome Sequence of Cudoniella acicularis.</title>
        <authorList>
            <person name="Buettner E."/>
            <person name="Kellner H."/>
        </authorList>
    </citation>
    <scope>NUCLEOTIDE SEQUENCE [LARGE SCALE GENOMIC DNA]</scope>
    <source>
        <strain evidence="2 3">DSM 108380</strain>
    </source>
</reference>
<protein>
    <recommendedName>
        <fullName evidence="1">Dienelactone hydrolase domain-containing protein</fullName>
    </recommendedName>
</protein>
<dbReference type="Pfam" id="PF01738">
    <property type="entry name" value="DLH"/>
    <property type="match status" value="1"/>
</dbReference>